<dbReference type="InParanoid" id="Q2GXI5"/>
<keyword evidence="2" id="KW-1185">Reference proteome</keyword>
<accession>Q2GXI5</accession>
<name>Q2GXI5_CHAGB</name>
<gene>
    <name evidence="1" type="ORF">CHGG_07319</name>
</gene>
<protein>
    <submittedName>
        <fullName evidence="1">Uncharacterized protein</fullName>
    </submittedName>
</protein>
<organism evidence="1 2">
    <name type="scientific">Chaetomium globosum (strain ATCC 6205 / CBS 148.51 / DSM 1962 / NBRC 6347 / NRRL 1970)</name>
    <name type="common">Soil fungus</name>
    <dbReference type="NCBI Taxonomy" id="306901"/>
    <lineage>
        <taxon>Eukaryota</taxon>
        <taxon>Fungi</taxon>
        <taxon>Dikarya</taxon>
        <taxon>Ascomycota</taxon>
        <taxon>Pezizomycotina</taxon>
        <taxon>Sordariomycetes</taxon>
        <taxon>Sordariomycetidae</taxon>
        <taxon>Sordariales</taxon>
        <taxon>Chaetomiaceae</taxon>
        <taxon>Chaetomium</taxon>
    </lineage>
</organism>
<dbReference type="VEuPathDB" id="FungiDB:CHGG_07319"/>
<dbReference type="HOGENOM" id="CLU_1970279_0_0_1"/>
<dbReference type="Proteomes" id="UP000001056">
    <property type="component" value="Unassembled WGS sequence"/>
</dbReference>
<dbReference type="RefSeq" id="XP_001224975.1">
    <property type="nucleotide sequence ID" value="XM_001224974.1"/>
</dbReference>
<sequence length="127" mass="14406">MSAPRESRRLRDQTTVAWAVSQCDACSQRSRVADFRLHRGARKAAGGIWSGCGHLDRCCLGPVQDLRYHRRSAVEATQQRVLCLFMQHVEEWMCCGRALQRLDQCDRHAASCRRCSEGFLGNPAQRS</sequence>
<evidence type="ECO:0000313" key="1">
    <source>
        <dbReference type="EMBL" id="EAQ86066.1"/>
    </source>
</evidence>
<reference evidence="2" key="1">
    <citation type="journal article" date="2015" name="Genome Announc.">
        <title>Draft genome sequence of the cellulolytic fungus Chaetomium globosum.</title>
        <authorList>
            <person name="Cuomo C.A."/>
            <person name="Untereiner W.A."/>
            <person name="Ma L.-J."/>
            <person name="Grabherr M."/>
            <person name="Birren B.W."/>
        </authorList>
    </citation>
    <scope>NUCLEOTIDE SEQUENCE [LARGE SCALE GENOMIC DNA]</scope>
    <source>
        <strain evidence="2">ATCC 6205 / CBS 148.51 / DSM 1962 / NBRC 6347 / NRRL 1970</strain>
    </source>
</reference>
<evidence type="ECO:0000313" key="2">
    <source>
        <dbReference type="Proteomes" id="UP000001056"/>
    </source>
</evidence>
<dbReference type="GeneID" id="4394073"/>
<proteinExistence type="predicted"/>
<dbReference type="AlphaFoldDB" id="Q2GXI5"/>
<dbReference type="EMBL" id="CH408033">
    <property type="protein sequence ID" value="EAQ86066.1"/>
    <property type="molecule type" value="Genomic_DNA"/>
</dbReference>